<dbReference type="OrthoDB" id="3799368at2759"/>
<gene>
    <name evidence="1" type="ORF">EK21DRAFT_93190</name>
</gene>
<dbReference type="EMBL" id="ML978264">
    <property type="protein sequence ID" value="KAF2025503.1"/>
    <property type="molecule type" value="Genomic_DNA"/>
</dbReference>
<dbReference type="Proteomes" id="UP000799777">
    <property type="component" value="Unassembled WGS sequence"/>
</dbReference>
<sequence>MSQHDQFPLLELPAELRLEIFRHLVIDCLSCGSASDLAGLYLSCREIHNALKENFITKVQPLLRTKHEWREAGYGSTPIRLELNGPAQLSVTMPILESCLPIRSLDTERYPFWSLVDSLQQTICLRWQTLTLSFVHHSKFTRSHQADRSRLVLPLRTGAFSMGDEVYHFTGLLTHLEVHSASVPFAFQNIDRLVLVFEEAEDEIVFALLWQFFLIMRRMAMFRPDLSRELRNGWICKMHEGTEYGYNLVLDYEPHLEEPERVQWRISVDGSSFRALRKSVSSDELVVEAEFNSDDDS</sequence>
<dbReference type="AlphaFoldDB" id="A0A9P4LHI0"/>
<accession>A0A9P4LHI0</accession>
<comment type="caution">
    <text evidence="1">The sequence shown here is derived from an EMBL/GenBank/DDBJ whole genome shotgun (WGS) entry which is preliminary data.</text>
</comment>
<evidence type="ECO:0008006" key="3">
    <source>
        <dbReference type="Google" id="ProtNLM"/>
    </source>
</evidence>
<protein>
    <recommendedName>
        <fullName evidence="3">F-box domain-containing protein</fullName>
    </recommendedName>
</protein>
<reference evidence="1" key="1">
    <citation type="journal article" date="2020" name="Stud. Mycol.">
        <title>101 Dothideomycetes genomes: a test case for predicting lifestyles and emergence of pathogens.</title>
        <authorList>
            <person name="Haridas S."/>
            <person name="Albert R."/>
            <person name="Binder M."/>
            <person name="Bloem J."/>
            <person name="Labutti K."/>
            <person name="Salamov A."/>
            <person name="Andreopoulos B."/>
            <person name="Baker S."/>
            <person name="Barry K."/>
            <person name="Bills G."/>
            <person name="Bluhm B."/>
            <person name="Cannon C."/>
            <person name="Castanera R."/>
            <person name="Culley D."/>
            <person name="Daum C."/>
            <person name="Ezra D."/>
            <person name="Gonzalez J."/>
            <person name="Henrissat B."/>
            <person name="Kuo A."/>
            <person name="Liang C."/>
            <person name="Lipzen A."/>
            <person name="Lutzoni F."/>
            <person name="Magnuson J."/>
            <person name="Mondo S."/>
            <person name="Nolan M."/>
            <person name="Ohm R."/>
            <person name="Pangilinan J."/>
            <person name="Park H.-J."/>
            <person name="Ramirez L."/>
            <person name="Alfaro M."/>
            <person name="Sun H."/>
            <person name="Tritt A."/>
            <person name="Yoshinaga Y."/>
            <person name="Zwiers L.-H."/>
            <person name="Turgeon B."/>
            <person name="Goodwin S."/>
            <person name="Spatafora J."/>
            <person name="Crous P."/>
            <person name="Grigoriev I."/>
        </authorList>
    </citation>
    <scope>NUCLEOTIDE SEQUENCE</scope>
    <source>
        <strain evidence="1">CBS 110217</strain>
    </source>
</reference>
<proteinExistence type="predicted"/>
<evidence type="ECO:0000313" key="2">
    <source>
        <dbReference type="Proteomes" id="UP000799777"/>
    </source>
</evidence>
<evidence type="ECO:0000313" key="1">
    <source>
        <dbReference type="EMBL" id="KAF2025503.1"/>
    </source>
</evidence>
<organism evidence="1 2">
    <name type="scientific">Setomelanomma holmii</name>
    <dbReference type="NCBI Taxonomy" id="210430"/>
    <lineage>
        <taxon>Eukaryota</taxon>
        <taxon>Fungi</taxon>
        <taxon>Dikarya</taxon>
        <taxon>Ascomycota</taxon>
        <taxon>Pezizomycotina</taxon>
        <taxon>Dothideomycetes</taxon>
        <taxon>Pleosporomycetidae</taxon>
        <taxon>Pleosporales</taxon>
        <taxon>Pleosporineae</taxon>
        <taxon>Phaeosphaeriaceae</taxon>
        <taxon>Setomelanomma</taxon>
    </lineage>
</organism>
<name>A0A9P4LHI0_9PLEO</name>
<keyword evidence="2" id="KW-1185">Reference proteome</keyword>